<evidence type="ECO:0000259" key="3">
    <source>
        <dbReference type="Pfam" id="PF04024"/>
    </source>
</evidence>
<evidence type="ECO:0000256" key="2">
    <source>
        <dbReference type="SAM" id="Phobius"/>
    </source>
</evidence>
<reference evidence="5" key="1">
    <citation type="journal article" date="2019" name="Int. J. Syst. Evol. Microbiol.">
        <title>The Global Catalogue of Microorganisms (GCM) 10K type strain sequencing project: providing services to taxonomists for standard genome sequencing and annotation.</title>
        <authorList>
            <consortium name="The Broad Institute Genomics Platform"/>
            <consortium name="The Broad Institute Genome Sequencing Center for Infectious Disease"/>
            <person name="Wu L."/>
            <person name="Ma J."/>
        </authorList>
    </citation>
    <scope>NUCLEOTIDE SEQUENCE [LARGE SCALE GENOMIC DNA]</scope>
    <source>
        <strain evidence="5">NBRC 109019</strain>
    </source>
</reference>
<feature type="compositionally biased region" description="Low complexity" evidence="1">
    <location>
        <begin position="318"/>
        <end position="329"/>
    </location>
</feature>
<proteinExistence type="predicted"/>
<dbReference type="Pfam" id="PF04024">
    <property type="entry name" value="PspC"/>
    <property type="match status" value="1"/>
</dbReference>
<feature type="compositionally biased region" description="Low complexity" evidence="1">
    <location>
        <begin position="207"/>
        <end position="226"/>
    </location>
</feature>
<feature type="region of interest" description="Disordered" evidence="1">
    <location>
        <begin position="179"/>
        <end position="344"/>
    </location>
</feature>
<feature type="compositionally biased region" description="Low complexity" evidence="1">
    <location>
        <begin position="179"/>
        <end position="199"/>
    </location>
</feature>
<sequence>MAQNSAPPETDQPAPPPPGTPAGAPSGSGFFDWLRSLNVPRTPGWIGGVAGGVAARLGIDPIIVRGVLVVFALFGAPAFLAYGAAWLLLPDTTGRIHLEQAIRGVWDSALVGIGVFLLVGILPWGWAWGPLDWDVPFNPFNPFNPLGVNLWPVLWTVAGIAGIVWFIVWVVRRSRADAATGGAGTDASAGSAGTDASAGGEAGAGAGAAAASAPGTVPDPTGGAAPTPRPRRAHRTEPPSTPRGRPSTTPGGSSTTRGNGPRPTRAVPRVRRPPQRTGPAPPSSPRRPKRLGASGAAPGRGPVSRTWSPRSARRSRSGRSPPSWRCPRPTNGIPRAPSASRSRP</sequence>
<keyword evidence="2" id="KW-0812">Transmembrane</keyword>
<feature type="compositionally biased region" description="Low complexity" evidence="1">
    <location>
        <begin position="1"/>
        <end position="12"/>
    </location>
</feature>
<feature type="compositionally biased region" description="Low complexity" evidence="1">
    <location>
        <begin position="242"/>
        <end position="267"/>
    </location>
</feature>
<protein>
    <recommendedName>
        <fullName evidence="3">Phage shock protein PspC N-terminal domain-containing protein</fullName>
    </recommendedName>
</protein>
<dbReference type="InterPro" id="IPR007168">
    <property type="entry name" value="Phageshock_PspC_N"/>
</dbReference>
<keyword evidence="5" id="KW-1185">Reference proteome</keyword>
<feature type="domain" description="Phage shock protein PspC N-terminal" evidence="3">
    <location>
        <begin position="41"/>
        <end position="91"/>
    </location>
</feature>
<feature type="transmembrane region" description="Helical" evidence="2">
    <location>
        <begin position="62"/>
        <end position="89"/>
    </location>
</feature>
<evidence type="ECO:0000313" key="5">
    <source>
        <dbReference type="Proteomes" id="UP001321477"/>
    </source>
</evidence>
<feature type="transmembrane region" description="Helical" evidence="2">
    <location>
        <begin position="109"/>
        <end position="129"/>
    </location>
</feature>
<keyword evidence="2" id="KW-0472">Membrane</keyword>
<keyword evidence="2" id="KW-1133">Transmembrane helix</keyword>
<feature type="transmembrane region" description="Helical" evidence="2">
    <location>
        <begin position="149"/>
        <end position="171"/>
    </location>
</feature>
<feature type="region of interest" description="Disordered" evidence="1">
    <location>
        <begin position="1"/>
        <end position="25"/>
    </location>
</feature>
<organism evidence="4 5">
    <name type="scientific">Agromyces marinus</name>
    <dbReference type="NCBI Taxonomy" id="1389020"/>
    <lineage>
        <taxon>Bacteria</taxon>
        <taxon>Bacillati</taxon>
        <taxon>Actinomycetota</taxon>
        <taxon>Actinomycetes</taxon>
        <taxon>Micrococcales</taxon>
        <taxon>Microbacteriaceae</taxon>
        <taxon>Agromyces</taxon>
    </lineage>
</organism>
<dbReference type="Proteomes" id="UP001321477">
    <property type="component" value="Chromosome"/>
</dbReference>
<name>A0ABM8H0J8_9MICO</name>
<evidence type="ECO:0000256" key="1">
    <source>
        <dbReference type="SAM" id="MobiDB-lite"/>
    </source>
</evidence>
<evidence type="ECO:0000313" key="4">
    <source>
        <dbReference type="EMBL" id="BDZ54280.1"/>
    </source>
</evidence>
<dbReference type="EMBL" id="AP027734">
    <property type="protein sequence ID" value="BDZ54280.1"/>
    <property type="molecule type" value="Genomic_DNA"/>
</dbReference>
<gene>
    <name evidence="4" type="ORF">GCM10025870_13530</name>
</gene>
<dbReference type="RefSeq" id="WP_286329556.1">
    <property type="nucleotide sequence ID" value="NZ_AP027734.1"/>
</dbReference>
<accession>A0ABM8H0J8</accession>